<dbReference type="RefSeq" id="WP_094397263.1">
    <property type="nucleotide sequence ID" value="NZ_CP016893.1"/>
</dbReference>
<comment type="pathway">
    <text evidence="2 12">Amino-acid biosynthesis; L-methionine biosynthesis via de novo pathway; L-homoserine from L-aspartate: step 3/3.</text>
</comment>
<dbReference type="InterPro" id="IPR036291">
    <property type="entry name" value="NAD(P)-bd_dom_sf"/>
</dbReference>
<keyword evidence="6 12" id="KW-0028">Amino-acid biosynthesis</keyword>
<comment type="catalytic activity">
    <reaction evidence="11">
        <text>L-homoserine + NADP(+) = L-aspartate 4-semialdehyde + NADPH + H(+)</text>
        <dbReference type="Rhea" id="RHEA:15761"/>
        <dbReference type="ChEBI" id="CHEBI:15378"/>
        <dbReference type="ChEBI" id="CHEBI:57476"/>
        <dbReference type="ChEBI" id="CHEBI:57783"/>
        <dbReference type="ChEBI" id="CHEBI:58349"/>
        <dbReference type="ChEBI" id="CHEBI:537519"/>
        <dbReference type="EC" id="1.1.1.3"/>
    </reaction>
    <physiologicalReaction direction="right-to-left" evidence="11">
        <dbReference type="Rhea" id="RHEA:15763"/>
    </physiologicalReaction>
</comment>
<feature type="domain" description="Aspartate/homoserine dehydrogenase NAD-binding" evidence="15">
    <location>
        <begin position="9"/>
        <end position="126"/>
    </location>
</feature>
<dbReference type="EC" id="1.1.1.3" evidence="4 12"/>
<dbReference type="GO" id="GO:0004412">
    <property type="term" value="F:homoserine dehydrogenase activity"/>
    <property type="evidence" value="ECO:0007669"/>
    <property type="project" value="UniProtKB-EC"/>
</dbReference>
<sequence length="430" mass="48259">MEFKIGLLGFGTVGSGVYKIVTSRKQHIKQKTGFYPEIKKILVKHPDKPRNVNGIYEILTTDANEILCDSEISAIIEVMGGIDPAYDYVKKALISKKHVITANKELIAKYGDELRKMADENGAFLKFEASVAGAIPVIHQIERLKITDEINFVGGIINGTTNYILTQIIEKGMKYDEALAAAQKRGYAESNPDYDIKGFDALYKLVILIKKAFDVDVSVNSIMRYGINEIKYDDIYYAGKWGYKIKPFAWAKYEKGNVCASVEPILIEANNILASVGDVNNAVILRGDHFKEFIFIGKDAGQMPTGDSVVADSIDILLNYGIKANHTAKHISVFNGSFTDVFYIRFKPSYKCNIKNILKIFTDNGALFNESVYDGSTYAAVFKLFDNDINRFIESLENKKMCTIESLFKVLYNGNEEDIRYVDTIESEVI</sequence>
<feature type="domain" description="Homoserine dehydrogenase catalytic" evidence="14">
    <location>
        <begin position="136"/>
        <end position="313"/>
    </location>
</feature>
<keyword evidence="8 12" id="KW-0560">Oxidoreductase</keyword>
<name>A0A223HYY4_THETR</name>
<keyword evidence="7 12" id="KW-0791">Threonine biosynthesis</keyword>
<evidence type="ECO:0000313" key="16">
    <source>
        <dbReference type="EMBL" id="AST57495.1"/>
    </source>
</evidence>
<dbReference type="Proteomes" id="UP000214975">
    <property type="component" value="Chromosome"/>
</dbReference>
<dbReference type="Pfam" id="PF00742">
    <property type="entry name" value="Homoserine_dh"/>
    <property type="match status" value="1"/>
</dbReference>
<dbReference type="NCBIfam" id="NF004976">
    <property type="entry name" value="PRK06349.1"/>
    <property type="match status" value="1"/>
</dbReference>
<dbReference type="GO" id="GO:0009088">
    <property type="term" value="P:threonine biosynthetic process"/>
    <property type="evidence" value="ECO:0007669"/>
    <property type="project" value="UniProtKB-UniPathway"/>
</dbReference>
<dbReference type="Gene3D" id="3.40.50.720">
    <property type="entry name" value="NAD(P)-binding Rossmann-like Domain"/>
    <property type="match status" value="1"/>
</dbReference>
<dbReference type="PANTHER" id="PTHR43331">
    <property type="entry name" value="HOMOSERINE DEHYDROGENASE"/>
    <property type="match status" value="1"/>
</dbReference>
<reference evidence="16 17" key="1">
    <citation type="submission" date="2016-08" db="EMBL/GenBank/DDBJ databases">
        <title>A novel genetic cassette of butanologenic Thermoanaerobacterium thermosaccharolyticum that directly convert cellulose to butanol.</title>
        <authorList>
            <person name="Li T."/>
            <person name="He J."/>
        </authorList>
    </citation>
    <scope>NUCLEOTIDE SEQUENCE [LARGE SCALE GENOMIC DNA]</scope>
    <source>
        <strain evidence="16 17">TG57</strain>
    </source>
</reference>
<evidence type="ECO:0000256" key="12">
    <source>
        <dbReference type="RuleBase" id="RU000579"/>
    </source>
</evidence>
<evidence type="ECO:0000259" key="14">
    <source>
        <dbReference type="Pfam" id="PF00742"/>
    </source>
</evidence>
<evidence type="ECO:0000256" key="11">
    <source>
        <dbReference type="ARBA" id="ARBA00048841"/>
    </source>
</evidence>
<evidence type="ECO:0000256" key="7">
    <source>
        <dbReference type="ARBA" id="ARBA00022697"/>
    </source>
</evidence>
<dbReference type="GO" id="GO:0050661">
    <property type="term" value="F:NADP binding"/>
    <property type="evidence" value="ECO:0007669"/>
    <property type="project" value="InterPro"/>
</dbReference>
<dbReference type="SUPFAM" id="SSF51735">
    <property type="entry name" value="NAD(P)-binding Rossmann-fold domains"/>
    <property type="match status" value="1"/>
</dbReference>
<keyword evidence="10 12" id="KW-0486">Methionine biosynthesis</keyword>
<evidence type="ECO:0000256" key="6">
    <source>
        <dbReference type="ARBA" id="ARBA00022605"/>
    </source>
</evidence>
<dbReference type="InterPro" id="IPR019811">
    <property type="entry name" value="HDH_CS"/>
</dbReference>
<evidence type="ECO:0000256" key="3">
    <source>
        <dbReference type="ARBA" id="ARBA00006753"/>
    </source>
</evidence>
<dbReference type="UniPathway" id="UPA00051">
    <property type="reaction ID" value="UER00465"/>
</dbReference>
<dbReference type="InterPro" id="IPR005106">
    <property type="entry name" value="Asp/hSer_DH_NAD-bd"/>
</dbReference>
<evidence type="ECO:0000256" key="9">
    <source>
        <dbReference type="ARBA" id="ARBA00023053"/>
    </source>
</evidence>
<evidence type="ECO:0000256" key="8">
    <source>
        <dbReference type="ARBA" id="ARBA00023002"/>
    </source>
</evidence>
<evidence type="ECO:0000313" key="17">
    <source>
        <dbReference type="Proteomes" id="UP000214975"/>
    </source>
</evidence>
<evidence type="ECO:0000256" key="5">
    <source>
        <dbReference type="ARBA" id="ARBA00013376"/>
    </source>
</evidence>
<gene>
    <name evidence="16" type="ORF">Thert_01444</name>
</gene>
<dbReference type="PROSITE" id="PS01042">
    <property type="entry name" value="HOMOSER_DHGENASE"/>
    <property type="match status" value="1"/>
</dbReference>
<keyword evidence="9" id="KW-0915">Sodium</keyword>
<keyword evidence="12" id="KW-0521">NADP</keyword>
<dbReference type="Gene3D" id="3.30.360.10">
    <property type="entry name" value="Dihydrodipicolinate Reductase, domain 2"/>
    <property type="match status" value="1"/>
</dbReference>
<dbReference type="EMBL" id="CP016893">
    <property type="protein sequence ID" value="AST57495.1"/>
    <property type="molecule type" value="Genomic_DNA"/>
</dbReference>
<comment type="similarity">
    <text evidence="3 13">Belongs to the homoserine dehydrogenase family.</text>
</comment>
<dbReference type="PANTHER" id="PTHR43331:SF1">
    <property type="entry name" value="HOMOSERINE DEHYDROGENASE"/>
    <property type="match status" value="1"/>
</dbReference>
<protein>
    <recommendedName>
        <fullName evidence="5 12">Homoserine dehydrogenase</fullName>
        <ecNumber evidence="4 12">1.1.1.3</ecNumber>
    </recommendedName>
</protein>
<dbReference type="InterPro" id="IPR001342">
    <property type="entry name" value="HDH_cat"/>
</dbReference>
<dbReference type="Gene3D" id="3.30.70.3100">
    <property type="match status" value="1"/>
</dbReference>
<dbReference type="AlphaFoldDB" id="A0A223HYY4"/>
<evidence type="ECO:0000256" key="2">
    <source>
        <dbReference type="ARBA" id="ARBA00005062"/>
    </source>
</evidence>
<evidence type="ECO:0000256" key="10">
    <source>
        <dbReference type="ARBA" id="ARBA00023167"/>
    </source>
</evidence>
<proteinExistence type="inferred from homology"/>
<evidence type="ECO:0000256" key="13">
    <source>
        <dbReference type="RuleBase" id="RU004171"/>
    </source>
</evidence>
<dbReference type="UniPathway" id="UPA00050">
    <property type="reaction ID" value="UER00063"/>
</dbReference>
<dbReference type="Pfam" id="PF03447">
    <property type="entry name" value="NAD_binding_3"/>
    <property type="match status" value="1"/>
</dbReference>
<accession>A0A223HYY4</accession>
<comment type="pathway">
    <text evidence="1 12">Amino-acid biosynthesis; L-threonine biosynthesis; L-threonine from L-aspartate: step 3/5.</text>
</comment>
<dbReference type="FunFam" id="3.30.360.10:FF:000005">
    <property type="entry name" value="Homoserine dehydrogenase"/>
    <property type="match status" value="1"/>
</dbReference>
<evidence type="ECO:0000256" key="4">
    <source>
        <dbReference type="ARBA" id="ARBA00013213"/>
    </source>
</evidence>
<organism evidence="16 17">
    <name type="scientific">Thermoanaerobacterium thermosaccharolyticum</name>
    <name type="common">Clostridium thermosaccharolyticum</name>
    <dbReference type="NCBI Taxonomy" id="1517"/>
    <lineage>
        <taxon>Bacteria</taxon>
        <taxon>Bacillati</taxon>
        <taxon>Bacillota</taxon>
        <taxon>Clostridia</taxon>
        <taxon>Thermoanaerobacterales</taxon>
        <taxon>Thermoanaerobacteraceae</taxon>
        <taxon>Thermoanaerobacterium</taxon>
    </lineage>
</organism>
<evidence type="ECO:0000256" key="1">
    <source>
        <dbReference type="ARBA" id="ARBA00005056"/>
    </source>
</evidence>
<dbReference type="SUPFAM" id="SSF55347">
    <property type="entry name" value="Glyceraldehyde-3-phosphate dehydrogenase-like, C-terminal domain"/>
    <property type="match status" value="1"/>
</dbReference>
<evidence type="ECO:0000259" key="15">
    <source>
        <dbReference type="Pfam" id="PF03447"/>
    </source>
</evidence>
<dbReference type="GO" id="GO:0009086">
    <property type="term" value="P:methionine biosynthetic process"/>
    <property type="evidence" value="ECO:0007669"/>
    <property type="project" value="UniProtKB-KW"/>
</dbReference>